<evidence type="ECO:0000313" key="2">
    <source>
        <dbReference type="EMBL" id="GBF82085.1"/>
    </source>
</evidence>
<evidence type="ECO:0000313" key="3">
    <source>
        <dbReference type="Proteomes" id="UP000287247"/>
    </source>
</evidence>
<dbReference type="Proteomes" id="UP000287247">
    <property type="component" value="Unassembled WGS sequence"/>
</dbReference>
<accession>A0A401ILG2</accession>
<keyword evidence="2" id="KW-0413">Isomerase</keyword>
<name>A0A401ILG2_APHSA</name>
<keyword evidence="1" id="KW-0732">Signal</keyword>
<evidence type="ECO:0000256" key="1">
    <source>
        <dbReference type="SAM" id="SignalP"/>
    </source>
</evidence>
<dbReference type="AlphaFoldDB" id="A0A401ILG2"/>
<dbReference type="InterPro" id="IPR013424">
    <property type="entry name" value="Ice-binding_C"/>
</dbReference>
<dbReference type="NCBIfam" id="TIGR02595">
    <property type="entry name" value="PEP_CTERM"/>
    <property type="match status" value="1"/>
</dbReference>
<protein>
    <submittedName>
        <fullName evidence="2">Cyclophilin-type peptidylprolyl cis-trans isomerase</fullName>
    </submittedName>
</protein>
<comment type="caution">
    <text evidence="2">The sequence shown here is derived from an EMBL/GenBank/DDBJ whole genome shotgun (WGS) entry which is preliminary data.</text>
</comment>
<sequence>MRTLIKRFGLISGILLGGFSGVSSAQAAVLIPPPPTSTAAFTPIGNVGTAGAVVKLLNANKCPVVGFSGLCNSSGGNQGAGFAEVTTFDLLPPSGSGYGTFSVNNSQPDEEINVFSNATGGRIKDFVLPYFGTGTLTNLNVALNITAFLDFDPNNGDAVTDTFDATELSSIVFISTSPNSALAQFSFNGFYHIQTDSGVQKFQGTVNLSQPISGVNTAGVITRARTANGFTTSYSGQTSVSQIPEPATLAGLAAIAGSALLSGKLKKKC</sequence>
<feature type="chain" id="PRO_5019536311" evidence="1">
    <location>
        <begin position="28"/>
        <end position="269"/>
    </location>
</feature>
<reference evidence="3" key="1">
    <citation type="submission" date="2017-05" db="EMBL/GenBank/DDBJ databases">
        <title>Physiological properties and genetic analysis related to exopolysaccharide production of fresh-water unicellular cyanobacterium Aphanothece sacrum, Suizenji Nori, that has been cultured as a food source in Japan.</title>
        <authorList>
            <person name="Kanesaki Y."/>
            <person name="Yoshikawa S."/>
            <person name="Ohki K."/>
        </authorList>
    </citation>
    <scope>NUCLEOTIDE SEQUENCE [LARGE SCALE GENOMIC DNA]</scope>
    <source>
        <strain evidence="3">FPU1</strain>
    </source>
</reference>
<keyword evidence="3" id="KW-1185">Reference proteome</keyword>
<dbReference type="GO" id="GO:0016853">
    <property type="term" value="F:isomerase activity"/>
    <property type="evidence" value="ECO:0007669"/>
    <property type="project" value="UniProtKB-KW"/>
</dbReference>
<gene>
    <name evidence="2" type="ORF">AsFPU1_3511</name>
</gene>
<dbReference type="EMBL" id="BDQK01000015">
    <property type="protein sequence ID" value="GBF82085.1"/>
    <property type="molecule type" value="Genomic_DNA"/>
</dbReference>
<dbReference type="RefSeq" id="WP_124974389.1">
    <property type="nucleotide sequence ID" value="NZ_BDQK01000015.1"/>
</dbReference>
<proteinExistence type="predicted"/>
<organism evidence="2 3">
    <name type="scientific">Aphanothece sacrum FPU1</name>
    <dbReference type="NCBI Taxonomy" id="1920663"/>
    <lineage>
        <taxon>Bacteria</taxon>
        <taxon>Bacillati</taxon>
        <taxon>Cyanobacteriota</taxon>
        <taxon>Cyanophyceae</taxon>
        <taxon>Oscillatoriophycideae</taxon>
        <taxon>Chroococcales</taxon>
        <taxon>Aphanothecaceae</taxon>
        <taxon>Aphanothece</taxon>
    </lineage>
</organism>
<feature type="signal peptide" evidence="1">
    <location>
        <begin position="1"/>
        <end position="27"/>
    </location>
</feature>